<protein>
    <submittedName>
        <fullName evidence="1">Uncharacterized protein</fullName>
    </submittedName>
</protein>
<organism evidence="1 2">
    <name type="scientific">Bombiscardovia apis</name>
    <dbReference type="NCBI Taxonomy" id="2932182"/>
    <lineage>
        <taxon>Bacteria</taxon>
        <taxon>Bacillati</taxon>
        <taxon>Actinomycetota</taxon>
        <taxon>Actinomycetes</taxon>
        <taxon>Bifidobacteriales</taxon>
        <taxon>Bifidobacteriaceae</taxon>
        <taxon>Bombiscardovia</taxon>
    </lineage>
</organism>
<dbReference type="Proteomes" id="UP001321748">
    <property type="component" value="Chromosome"/>
</dbReference>
<evidence type="ECO:0000313" key="1">
    <source>
        <dbReference type="EMBL" id="BDR54313.1"/>
    </source>
</evidence>
<sequence>MDEKALVSKLSAAQTVDEIIAISKEAGNELNYEQADKLISRIMQTKNDAAQLSGDTVEKIAKEVFGI</sequence>
<reference evidence="1 2" key="1">
    <citation type="journal article" date="2023" name="Microbiol. Spectr.">
        <title>Symbiosis of Carpenter Bees with Uncharacterized Lactic Acid Bacteria Showing NAD Auxotrophy.</title>
        <authorList>
            <person name="Kawasaki S."/>
            <person name="Ozawa K."/>
            <person name="Mori T."/>
            <person name="Yamamoto A."/>
            <person name="Ito M."/>
            <person name="Ohkuma M."/>
            <person name="Sakamoto M."/>
            <person name="Matsutani M."/>
        </authorList>
    </citation>
    <scope>NUCLEOTIDE SEQUENCE [LARGE SCALE GENOMIC DNA]</scope>
    <source>
        <strain evidence="1 2">KimH</strain>
    </source>
</reference>
<proteinExistence type="predicted"/>
<name>A0ABN6SFK9_9BIFI</name>
<evidence type="ECO:0000313" key="2">
    <source>
        <dbReference type="Proteomes" id="UP001321748"/>
    </source>
</evidence>
<gene>
    <name evidence="1" type="ORF">KIMH_04240</name>
</gene>
<accession>A0ABN6SFK9</accession>
<dbReference type="EMBL" id="AP026800">
    <property type="protein sequence ID" value="BDR54313.1"/>
    <property type="molecule type" value="Genomic_DNA"/>
</dbReference>
<dbReference type="RefSeq" id="WP_317643325.1">
    <property type="nucleotide sequence ID" value="NZ_AP026800.1"/>
</dbReference>
<keyword evidence="2" id="KW-1185">Reference proteome</keyword>